<protein>
    <submittedName>
        <fullName evidence="1">Uncharacterized protein</fullName>
    </submittedName>
</protein>
<reference evidence="1" key="2">
    <citation type="submission" date="2020-01" db="EMBL/GenBank/DDBJ databases">
        <authorList>
            <person name="Campanaro S."/>
        </authorList>
    </citation>
    <scope>NUCLEOTIDE SEQUENCE</scope>
    <source>
        <strain evidence="1">AS06rmzACSIP_7</strain>
    </source>
</reference>
<accession>A0A971S2T6</accession>
<organism evidence="1 2">
    <name type="scientific">Syntrophorhabdus aromaticivorans</name>
    <dbReference type="NCBI Taxonomy" id="328301"/>
    <lineage>
        <taxon>Bacteria</taxon>
        <taxon>Pseudomonadati</taxon>
        <taxon>Thermodesulfobacteriota</taxon>
        <taxon>Syntrophorhabdia</taxon>
        <taxon>Syntrophorhabdales</taxon>
        <taxon>Syntrophorhabdaceae</taxon>
        <taxon>Syntrophorhabdus</taxon>
    </lineage>
</organism>
<comment type="caution">
    <text evidence="1">The sequence shown here is derived from an EMBL/GenBank/DDBJ whole genome shotgun (WGS) entry which is preliminary data.</text>
</comment>
<evidence type="ECO:0000313" key="2">
    <source>
        <dbReference type="Proteomes" id="UP000777265"/>
    </source>
</evidence>
<proteinExistence type="predicted"/>
<dbReference type="Proteomes" id="UP000777265">
    <property type="component" value="Unassembled WGS sequence"/>
</dbReference>
<reference evidence="1" key="1">
    <citation type="journal article" date="2020" name="Biotechnol. Biofuels">
        <title>New insights from the biogas microbiome by comprehensive genome-resolved metagenomics of nearly 1600 species originating from multiple anaerobic digesters.</title>
        <authorList>
            <person name="Campanaro S."/>
            <person name="Treu L."/>
            <person name="Rodriguez-R L.M."/>
            <person name="Kovalovszki A."/>
            <person name="Ziels R.M."/>
            <person name="Maus I."/>
            <person name="Zhu X."/>
            <person name="Kougias P.G."/>
            <person name="Basile A."/>
            <person name="Luo G."/>
            <person name="Schluter A."/>
            <person name="Konstantinidis K.T."/>
            <person name="Angelidaki I."/>
        </authorList>
    </citation>
    <scope>NUCLEOTIDE SEQUENCE</scope>
    <source>
        <strain evidence="1">AS06rmzACSIP_7</strain>
    </source>
</reference>
<gene>
    <name evidence="1" type="ORF">GXY80_14315</name>
</gene>
<sequence length="259" mass="30464">MLPRRHILDVWEFIKDEEDLLSMSTITLAIDAIKYLDMESKKDHLVEALELNEFICYMYPAKRPKNRSLLFHVVSDLLGLLIYGVPKTRKHAIDSIEIVNYSEEGMEVYPVIEVWNDLKGKVYTKKHGPESIIEGFVRKIRVEMDTMERYPFVEDVLLKSLERIKEWLPSLAAYYDRKGKTVKDVYEKWWALWGCGKDPKAILSGMIDRLSSQAAREYNMVIDKENLLNKIDKEKPANKKENEEFSKWYREGVNLLLKI</sequence>
<dbReference type="AlphaFoldDB" id="A0A971S2T6"/>
<evidence type="ECO:0000313" key="1">
    <source>
        <dbReference type="EMBL" id="NLW36632.1"/>
    </source>
</evidence>
<dbReference type="EMBL" id="JAAYEE010000275">
    <property type="protein sequence ID" value="NLW36632.1"/>
    <property type="molecule type" value="Genomic_DNA"/>
</dbReference>
<name>A0A971S2T6_9BACT</name>